<dbReference type="Pfam" id="PF01926">
    <property type="entry name" value="MMR_HSR1"/>
    <property type="match status" value="1"/>
</dbReference>
<dbReference type="RefSeq" id="WP_252114707.1">
    <property type="nucleotide sequence ID" value="NZ_JAMSHT010000001.1"/>
</dbReference>
<dbReference type="InterPro" id="IPR018948">
    <property type="entry name" value="GTP-bd_TrmE_N"/>
</dbReference>
<dbReference type="Gene3D" id="3.30.1360.120">
    <property type="entry name" value="Probable tRNA modification gtpase trme, domain 1"/>
    <property type="match status" value="1"/>
</dbReference>
<evidence type="ECO:0000256" key="3">
    <source>
        <dbReference type="ARBA" id="ARBA00022741"/>
    </source>
</evidence>
<dbReference type="GO" id="GO:0030488">
    <property type="term" value="P:tRNA methylation"/>
    <property type="evidence" value="ECO:0007669"/>
    <property type="project" value="TreeGrafter"/>
</dbReference>
<dbReference type="GO" id="GO:0002098">
    <property type="term" value="P:tRNA wobble uridine modification"/>
    <property type="evidence" value="ECO:0007669"/>
    <property type="project" value="TreeGrafter"/>
</dbReference>
<comment type="cofactor">
    <cofactor evidence="7">
        <name>K(+)</name>
        <dbReference type="ChEBI" id="CHEBI:29103"/>
    </cofactor>
    <text evidence="7">Binds 1 potassium ion per subunit.</text>
</comment>
<comment type="caution">
    <text evidence="7">Lacks conserved residue(s) required for the propagation of feature annotation.</text>
</comment>
<dbReference type="InterPro" id="IPR031168">
    <property type="entry name" value="G_TrmE"/>
</dbReference>
<dbReference type="PANTHER" id="PTHR42714">
    <property type="entry name" value="TRNA MODIFICATION GTPASE GTPBP3"/>
    <property type="match status" value="1"/>
</dbReference>
<dbReference type="Gene3D" id="3.40.50.300">
    <property type="entry name" value="P-loop containing nucleotide triphosphate hydrolases"/>
    <property type="match status" value="1"/>
</dbReference>
<dbReference type="Pfam" id="PF12631">
    <property type="entry name" value="MnmE_helical"/>
    <property type="match status" value="1"/>
</dbReference>
<dbReference type="GO" id="GO:0003924">
    <property type="term" value="F:GTPase activity"/>
    <property type="evidence" value="ECO:0007669"/>
    <property type="project" value="UniProtKB-UniRule"/>
</dbReference>
<dbReference type="InterPro" id="IPR006073">
    <property type="entry name" value="GTP-bd"/>
</dbReference>
<dbReference type="AlphaFoldDB" id="A0A9X2EMF7"/>
<dbReference type="FunFam" id="3.30.1360.120:FF:000007">
    <property type="entry name" value="tRNA modification GTPase GTPBP3, mitochondrial"/>
    <property type="match status" value="1"/>
</dbReference>
<evidence type="ECO:0000256" key="7">
    <source>
        <dbReference type="HAMAP-Rule" id="MF_00379"/>
    </source>
</evidence>
<dbReference type="EC" id="3.6.-.-" evidence="7"/>
<dbReference type="GO" id="GO:0005737">
    <property type="term" value="C:cytoplasm"/>
    <property type="evidence" value="ECO:0007669"/>
    <property type="project" value="UniProtKB-SubCell"/>
</dbReference>
<keyword evidence="6 7" id="KW-0342">GTP-binding</keyword>
<keyword evidence="7" id="KW-0460">Magnesium</keyword>
<dbReference type="InterPro" id="IPR027417">
    <property type="entry name" value="P-loop_NTPase"/>
</dbReference>
<evidence type="ECO:0000256" key="4">
    <source>
        <dbReference type="ARBA" id="ARBA00022801"/>
    </source>
</evidence>
<keyword evidence="5 7" id="KW-0630">Potassium</keyword>
<proteinExistence type="inferred from homology"/>
<feature type="domain" description="TrmE-type G" evidence="8">
    <location>
        <begin position="214"/>
        <end position="350"/>
    </location>
</feature>
<keyword evidence="7" id="KW-0963">Cytoplasm</keyword>
<organism evidence="9 10">
    <name type="scientific">Sphingomicrobium sediminis</name>
    <dbReference type="NCBI Taxonomy" id="2950949"/>
    <lineage>
        <taxon>Bacteria</taxon>
        <taxon>Pseudomonadati</taxon>
        <taxon>Pseudomonadota</taxon>
        <taxon>Alphaproteobacteria</taxon>
        <taxon>Sphingomonadales</taxon>
        <taxon>Sphingomonadaceae</taxon>
        <taxon>Sphingomicrobium</taxon>
    </lineage>
</organism>
<dbReference type="HAMAP" id="MF_00379">
    <property type="entry name" value="GTPase_MnmE"/>
    <property type="match status" value="1"/>
</dbReference>
<reference evidence="9" key="1">
    <citation type="submission" date="2022-06" db="EMBL/GenBank/DDBJ databases">
        <title>Sphingomicrobium sedimins sp. nov., a marine bacterium isolated from tidal flat.</title>
        <authorList>
            <person name="Kim C.-H."/>
            <person name="Yoo Y."/>
            <person name="Kim J.-J."/>
        </authorList>
    </citation>
    <scope>NUCLEOTIDE SEQUENCE</scope>
    <source>
        <strain evidence="9">GRR-S6-50</strain>
    </source>
</reference>
<feature type="binding site" evidence="7">
    <location>
        <begin position="331"/>
        <end position="333"/>
    </location>
    <ligand>
        <name>GTP</name>
        <dbReference type="ChEBI" id="CHEBI:37565"/>
    </ligand>
</feature>
<evidence type="ECO:0000256" key="5">
    <source>
        <dbReference type="ARBA" id="ARBA00022958"/>
    </source>
</evidence>
<comment type="subcellular location">
    <subcellularLocation>
        <location evidence="7">Cytoplasm</location>
    </subcellularLocation>
</comment>
<comment type="caution">
    <text evidence="9">The sequence shown here is derived from an EMBL/GenBank/DDBJ whole genome shotgun (WGS) entry which is preliminary data.</text>
</comment>
<evidence type="ECO:0000256" key="6">
    <source>
        <dbReference type="ARBA" id="ARBA00023134"/>
    </source>
</evidence>
<keyword evidence="3 7" id="KW-0547">Nucleotide-binding</keyword>
<dbReference type="Proteomes" id="UP001155128">
    <property type="component" value="Unassembled WGS sequence"/>
</dbReference>
<feature type="binding site" evidence="7">
    <location>
        <position position="79"/>
    </location>
    <ligand>
        <name>(6S)-5-formyl-5,6,7,8-tetrahydrofolate</name>
        <dbReference type="ChEBI" id="CHEBI:57457"/>
    </ligand>
</feature>
<dbReference type="NCBIfam" id="TIGR00231">
    <property type="entry name" value="small_GTP"/>
    <property type="match status" value="1"/>
</dbReference>
<dbReference type="EMBL" id="JAMSHT010000001">
    <property type="protein sequence ID" value="MCM8558079.1"/>
    <property type="molecule type" value="Genomic_DNA"/>
</dbReference>
<feature type="binding site" evidence="7">
    <location>
        <position position="119"/>
    </location>
    <ligand>
        <name>(6S)-5-formyl-5,6,7,8-tetrahydrofolate</name>
        <dbReference type="ChEBI" id="CHEBI:57457"/>
    </ligand>
</feature>
<protein>
    <recommendedName>
        <fullName evidence="7">tRNA modification GTPase MnmE</fullName>
        <ecNumber evidence="7">3.6.-.-</ecNumber>
    </recommendedName>
</protein>
<keyword evidence="10" id="KW-1185">Reference proteome</keyword>
<dbReference type="InterPro" id="IPR005225">
    <property type="entry name" value="Small_GTP-bd"/>
</dbReference>
<dbReference type="InterPro" id="IPR004520">
    <property type="entry name" value="GTPase_MnmE"/>
</dbReference>
<dbReference type="InterPro" id="IPR027266">
    <property type="entry name" value="TrmE/GcvT-like"/>
</dbReference>
<dbReference type="GO" id="GO:0046872">
    <property type="term" value="F:metal ion binding"/>
    <property type="evidence" value="ECO:0007669"/>
    <property type="project" value="UniProtKB-KW"/>
</dbReference>
<keyword evidence="4 7" id="KW-0378">Hydrolase</keyword>
<evidence type="ECO:0000256" key="2">
    <source>
        <dbReference type="ARBA" id="ARBA00022694"/>
    </source>
</evidence>
<dbReference type="SUPFAM" id="SSF52540">
    <property type="entry name" value="P-loop containing nucleoside triphosphate hydrolases"/>
    <property type="match status" value="1"/>
</dbReference>
<sequence>MSSDTIVALSSGALPSAIAILRLSGPHAAAAVSRLTDLPEPRLAAFAILRDPDDGSTLDEAMVLRFVAPASATGEDVVELHVHGSRAVVDRLLTLLTRHDDVRLAEPGEFTRRALSNGKMDLIGAEALSDLLAAETEPQRRVALGQMRGGLSAALATFREDLANASAAAEAAIDYVGDDEETDRGEELRDDIARLRARIDELLELPDRRLLQDGIRTVLAGPVNAGKSSLFNNLVGFSRAITSEEEGTTRDTIEVPIRLRDTAFLLVDTAGQRSGAGAIEQEGIERSAKEVAQADLLLWLGDPEKKPAGENVILVDAKSDIGGHGQGISVSARTGDGIENLIDAMIAKASTMLPPPDGMVVNQRQRQLLNEISGVMVPVDDPVIAAESLRCALGLLDRLTGVSTLDDVLDRIFGRFCLGK</sequence>
<feature type="binding site" evidence="7">
    <location>
        <position position="228"/>
    </location>
    <ligand>
        <name>Mg(2+)</name>
        <dbReference type="ChEBI" id="CHEBI:18420"/>
    </ligand>
</feature>
<feature type="binding site" evidence="7">
    <location>
        <position position="22"/>
    </location>
    <ligand>
        <name>(6S)-5-formyl-5,6,7,8-tetrahydrofolate</name>
        <dbReference type="ChEBI" id="CHEBI:57457"/>
    </ligand>
</feature>
<dbReference type="Gene3D" id="1.20.120.430">
    <property type="entry name" value="tRNA modification GTPase MnmE domain 2"/>
    <property type="match status" value="1"/>
</dbReference>
<feature type="binding site" evidence="7">
    <location>
        <begin position="243"/>
        <end position="249"/>
    </location>
    <ligand>
        <name>GTP</name>
        <dbReference type="ChEBI" id="CHEBI:37565"/>
    </ligand>
</feature>
<dbReference type="NCBIfam" id="NF003661">
    <property type="entry name" value="PRK05291.1-3"/>
    <property type="match status" value="1"/>
</dbReference>
<dbReference type="SUPFAM" id="SSF103025">
    <property type="entry name" value="Folate-binding domain"/>
    <property type="match status" value="1"/>
</dbReference>
<dbReference type="InterPro" id="IPR025867">
    <property type="entry name" value="MnmE_helical"/>
</dbReference>
<comment type="subunit">
    <text evidence="7">Homodimer. Heterotetramer of two MnmE and two MnmG subunits.</text>
</comment>
<evidence type="ECO:0000313" key="10">
    <source>
        <dbReference type="Proteomes" id="UP001155128"/>
    </source>
</evidence>
<dbReference type="GO" id="GO:0005525">
    <property type="term" value="F:GTP binding"/>
    <property type="evidence" value="ECO:0007669"/>
    <property type="project" value="UniProtKB-UniRule"/>
</dbReference>
<evidence type="ECO:0000313" key="9">
    <source>
        <dbReference type="EMBL" id="MCM8558079.1"/>
    </source>
</evidence>
<feature type="binding site" evidence="7">
    <location>
        <begin position="268"/>
        <end position="271"/>
    </location>
    <ligand>
        <name>GTP</name>
        <dbReference type="ChEBI" id="CHEBI:37565"/>
    </ligand>
</feature>
<dbReference type="CDD" id="cd04164">
    <property type="entry name" value="trmE"/>
    <property type="match status" value="1"/>
</dbReference>
<comment type="similarity">
    <text evidence="1 7">Belongs to the TRAFAC class TrmE-Era-EngA-EngB-Septin-like GTPase superfamily. TrmE GTPase family.</text>
</comment>
<keyword evidence="2 7" id="KW-0819">tRNA processing</keyword>
<dbReference type="PROSITE" id="PS51709">
    <property type="entry name" value="G_TRME"/>
    <property type="match status" value="1"/>
</dbReference>
<dbReference type="SUPFAM" id="SSF116878">
    <property type="entry name" value="TrmE connector domain"/>
    <property type="match status" value="1"/>
</dbReference>
<comment type="function">
    <text evidence="7">Exhibits a very high intrinsic GTPase hydrolysis rate. Involved in the addition of a carboxymethylaminomethyl (cmnm) group at the wobble position (U34) of certain tRNAs, forming tRNA-cmnm(5)s(2)U34.</text>
</comment>
<feature type="binding site" evidence="7">
    <location>
        <position position="249"/>
    </location>
    <ligand>
        <name>Mg(2+)</name>
        <dbReference type="ChEBI" id="CHEBI:18420"/>
    </ligand>
</feature>
<dbReference type="Pfam" id="PF10396">
    <property type="entry name" value="TrmE_N"/>
    <property type="match status" value="1"/>
</dbReference>
<evidence type="ECO:0000256" key="1">
    <source>
        <dbReference type="ARBA" id="ARBA00011043"/>
    </source>
</evidence>
<feature type="binding site" evidence="7">
    <location>
        <begin position="224"/>
        <end position="229"/>
    </location>
    <ligand>
        <name>GTP</name>
        <dbReference type="ChEBI" id="CHEBI:37565"/>
    </ligand>
</feature>
<name>A0A9X2EMF7_9SPHN</name>
<dbReference type="CDD" id="cd14858">
    <property type="entry name" value="TrmE_N"/>
    <property type="match status" value="1"/>
</dbReference>
<gene>
    <name evidence="7 9" type="primary">mnmE</name>
    <name evidence="7" type="synonym">trmE</name>
    <name evidence="9" type="ORF">NDO55_09620</name>
</gene>
<feature type="binding site" evidence="7">
    <location>
        <position position="420"/>
    </location>
    <ligand>
        <name>(6S)-5-formyl-5,6,7,8-tetrahydrofolate</name>
        <dbReference type="ChEBI" id="CHEBI:57457"/>
    </ligand>
</feature>
<dbReference type="PANTHER" id="PTHR42714:SF2">
    <property type="entry name" value="TRNA MODIFICATION GTPASE GTPBP3, MITOCHONDRIAL"/>
    <property type="match status" value="1"/>
</dbReference>
<dbReference type="InterPro" id="IPR027368">
    <property type="entry name" value="MnmE_dom2"/>
</dbReference>
<accession>A0A9X2EMF7</accession>
<keyword evidence="7" id="KW-0479">Metal-binding</keyword>
<evidence type="ECO:0000259" key="8">
    <source>
        <dbReference type="PROSITE" id="PS51709"/>
    </source>
</evidence>